<organism evidence="1 2">
    <name type="scientific">Ruthenibacterium lactatiformans</name>
    <dbReference type="NCBI Taxonomy" id="1550024"/>
    <lineage>
        <taxon>Bacteria</taxon>
        <taxon>Bacillati</taxon>
        <taxon>Bacillota</taxon>
        <taxon>Clostridia</taxon>
        <taxon>Eubacteriales</taxon>
        <taxon>Oscillospiraceae</taxon>
        <taxon>Ruthenibacterium</taxon>
    </lineage>
</organism>
<dbReference type="EMBL" id="WMZR01000019">
    <property type="protein sequence ID" value="MTS52546.1"/>
    <property type="molecule type" value="Genomic_DNA"/>
</dbReference>
<protein>
    <submittedName>
        <fullName evidence="1">Uncharacterized protein</fullName>
    </submittedName>
</protein>
<reference evidence="1 2" key="1">
    <citation type="journal article" date="2019" name="Nat. Med.">
        <title>A library of human gut bacterial isolates paired with longitudinal multiomics data enables mechanistic microbiome research.</title>
        <authorList>
            <person name="Poyet M."/>
            <person name="Groussin M."/>
            <person name="Gibbons S.M."/>
            <person name="Avila-Pacheco J."/>
            <person name="Jiang X."/>
            <person name="Kearney S.M."/>
            <person name="Perrotta A.R."/>
            <person name="Berdy B."/>
            <person name="Zhao S."/>
            <person name="Lieberman T.D."/>
            <person name="Swanson P.K."/>
            <person name="Smith M."/>
            <person name="Roesemann S."/>
            <person name="Alexander J.E."/>
            <person name="Rich S.A."/>
            <person name="Livny J."/>
            <person name="Vlamakis H."/>
            <person name="Clish C."/>
            <person name="Bullock K."/>
            <person name="Deik A."/>
            <person name="Scott J."/>
            <person name="Pierce K.A."/>
            <person name="Xavier R.J."/>
            <person name="Alm E.J."/>
        </authorList>
    </citation>
    <scope>NUCLEOTIDE SEQUENCE [LARGE SCALE GENOMIC DNA]</scope>
    <source>
        <strain evidence="1 2">BIOML-A7</strain>
    </source>
</reference>
<proteinExistence type="predicted"/>
<evidence type="ECO:0000313" key="1">
    <source>
        <dbReference type="EMBL" id="MTS52546.1"/>
    </source>
</evidence>
<dbReference type="Proteomes" id="UP000449193">
    <property type="component" value="Unassembled WGS sequence"/>
</dbReference>
<evidence type="ECO:0000313" key="2">
    <source>
        <dbReference type="Proteomes" id="UP000449193"/>
    </source>
</evidence>
<sequence>MQIKKEAPSAVEAAMELTAVMAVSQIAQQEKKPETEVLKSFMNSNTAKMLFDDETKLWHNGPAYVAYEYLKECEKRKIS</sequence>
<gene>
    <name evidence="1" type="ORF">GMD52_13525</name>
</gene>
<name>A0A6I3QE18_9FIRM</name>
<dbReference type="RefSeq" id="WP_147325278.1">
    <property type="nucleotide sequence ID" value="NZ_JBKVGE010000022.1"/>
</dbReference>
<dbReference type="AlphaFoldDB" id="A0A6I3QE18"/>
<accession>A0A6I3QE18</accession>
<comment type="caution">
    <text evidence="1">The sequence shown here is derived from an EMBL/GenBank/DDBJ whole genome shotgun (WGS) entry which is preliminary data.</text>
</comment>